<proteinExistence type="predicted"/>
<name>A0A1A8N9J4_9TELE</name>
<gene>
    <name evidence="1" type="primary">Nfu_g_1_018628</name>
</gene>
<accession>A0A1A8N9J4</accession>
<reference evidence="1" key="2">
    <citation type="submission" date="2016-06" db="EMBL/GenBank/DDBJ databases">
        <title>The genome of a short-lived fish provides insights into sex chromosome evolution and the genetic control of aging.</title>
        <authorList>
            <person name="Reichwald K."/>
            <person name="Felder M."/>
            <person name="Petzold A."/>
            <person name="Koch P."/>
            <person name="Groth M."/>
            <person name="Platzer M."/>
        </authorList>
    </citation>
    <scope>NUCLEOTIDE SEQUENCE</scope>
    <source>
        <tissue evidence="1">Brain</tissue>
    </source>
</reference>
<evidence type="ECO:0000313" key="1">
    <source>
        <dbReference type="EMBL" id="SBR65519.1"/>
    </source>
</evidence>
<dbReference type="EMBL" id="HAEH01000756">
    <property type="protein sequence ID" value="SBR65519.1"/>
    <property type="molecule type" value="Transcribed_RNA"/>
</dbReference>
<dbReference type="AlphaFoldDB" id="A0A1A8N9J4"/>
<protein>
    <submittedName>
        <fullName evidence="1">Uncharacterized protein</fullName>
    </submittedName>
</protein>
<feature type="non-terminal residue" evidence="1">
    <location>
        <position position="117"/>
    </location>
</feature>
<reference evidence="1" key="1">
    <citation type="submission" date="2016-05" db="EMBL/GenBank/DDBJ databases">
        <authorList>
            <person name="Lavstsen T."/>
            <person name="Jespersen J.S."/>
        </authorList>
    </citation>
    <scope>NUCLEOTIDE SEQUENCE</scope>
    <source>
        <tissue evidence="1">Brain</tissue>
    </source>
</reference>
<sequence>MQQPGHETAPPLVAVLGQMLAEMAQLNCESAERCTQQMEGLHQQVEQQTEILWMLTERTGEAQAATASLPAASRGYRDIKQATLDWTGCTTEDYDAGSERFGWKWETDHSPLYSSFG</sequence>
<organism evidence="1">
    <name type="scientific">Nothobranchius rachovii</name>
    <name type="common">bluefin notho</name>
    <dbReference type="NCBI Taxonomy" id="451742"/>
    <lineage>
        <taxon>Eukaryota</taxon>
        <taxon>Metazoa</taxon>
        <taxon>Chordata</taxon>
        <taxon>Craniata</taxon>
        <taxon>Vertebrata</taxon>
        <taxon>Euteleostomi</taxon>
        <taxon>Actinopterygii</taxon>
        <taxon>Neopterygii</taxon>
        <taxon>Teleostei</taxon>
        <taxon>Neoteleostei</taxon>
        <taxon>Acanthomorphata</taxon>
        <taxon>Ovalentaria</taxon>
        <taxon>Atherinomorphae</taxon>
        <taxon>Cyprinodontiformes</taxon>
        <taxon>Nothobranchiidae</taxon>
        <taxon>Nothobranchius</taxon>
    </lineage>
</organism>